<keyword evidence="6 15" id="KW-0997">Cell inner membrane</keyword>
<feature type="domain" description="Protein kinase" evidence="16">
    <location>
        <begin position="1"/>
        <end position="239"/>
    </location>
</feature>
<evidence type="ECO:0000313" key="18">
    <source>
        <dbReference type="Proteomes" id="UP000094147"/>
    </source>
</evidence>
<dbReference type="PROSITE" id="PS50011">
    <property type="entry name" value="PROTEIN_KINASE_DOM"/>
    <property type="match status" value="1"/>
</dbReference>
<evidence type="ECO:0000313" key="17">
    <source>
        <dbReference type="EMBL" id="AOE48994.1"/>
    </source>
</evidence>
<evidence type="ECO:0000256" key="12">
    <source>
        <dbReference type="ARBA" id="ARBA00023136"/>
    </source>
</evidence>
<dbReference type="EC" id="2.7.1.166" evidence="4 15"/>
<dbReference type="UniPathway" id="UPA00958"/>
<evidence type="ECO:0000256" key="9">
    <source>
        <dbReference type="ARBA" id="ARBA00022777"/>
    </source>
</evidence>
<gene>
    <name evidence="15" type="primary">kdkA</name>
    <name evidence="17" type="ORF">KS2013_266</name>
</gene>
<dbReference type="STRING" id="1144748.KS2013_266"/>
<dbReference type="OrthoDB" id="6854449at2"/>
<dbReference type="HAMAP" id="MF_00521">
    <property type="entry name" value="KDO_kinase"/>
    <property type="match status" value="1"/>
</dbReference>
<dbReference type="Gene3D" id="1.10.510.10">
    <property type="entry name" value="Transferase(Phosphotransferase) domain 1"/>
    <property type="match status" value="1"/>
</dbReference>
<evidence type="ECO:0000259" key="16">
    <source>
        <dbReference type="PROSITE" id="PS50011"/>
    </source>
</evidence>
<evidence type="ECO:0000256" key="10">
    <source>
        <dbReference type="ARBA" id="ARBA00022840"/>
    </source>
</evidence>
<keyword evidence="8 15" id="KW-0547">Nucleotide-binding</keyword>
<evidence type="ECO:0000256" key="8">
    <source>
        <dbReference type="ARBA" id="ARBA00022741"/>
    </source>
</evidence>
<dbReference type="AlphaFoldDB" id="A0A1B3B859"/>
<dbReference type="InterPro" id="IPR000719">
    <property type="entry name" value="Prot_kinase_dom"/>
</dbReference>
<evidence type="ECO:0000256" key="14">
    <source>
        <dbReference type="ARBA" id="ARBA00034417"/>
    </source>
</evidence>
<evidence type="ECO:0000256" key="13">
    <source>
        <dbReference type="ARBA" id="ARBA00029511"/>
    </source>
</evidence>
<accession>A0A1B3B859</accession>
<comment type="pathway">
    <text evidence="2 15">Bacterial outer membrane biogenesis; LPS core biosynthesis.</text>
</comment>
<evidence type="ECO:0000256" key="7">
    <source>
        <dbReference type="ARBA" id="ARBA00022679"/>
    </source>
</evidence>
<dbReference type="PATRIC" id="fig|1144748.3.peg.271"/>
<keyword evidence="11 15" id="KW-0448">Lipopolysaccharide biosynthesis</keyword>
<proteinExistence type="inferred from homology"/>
<keyword evidence="10 15" id="KW-0067">ATP-binding</keyword>
<protein>
    <recommendedName>
        <fullName evidence="13 15">3-deoxy-D-manno-octulosonic acid kinase</fullName>
        <shortName evidence="15">Kdo kinase</shortName>
        <ecNumber evidence="4 15">2.7.1.166</ecNumber>
    </recommendedName>
</protein>
<keyword evidence="5 15" id="KW-1003">Cell membrane</keyword>
<dbReference type="RefSeq" id="WP_083217749.1">
    <property type="nucleotide sequence ID" value="NZ_CP012418.1"/>
</dbReference>
<evidence type="ECO:0000256" key="11">
    <source>
        <dbReference type="ARBA" id="ARBA00022985"/>
    </source>
</evidence>
<comment type="subcellular location">
    <subcellularLocation>
        <location evidence="1 15">Cell inner membrane</location>
        <topology evidence="1 15">Peripheral membrane protein</topology>
        <orientation evidence="1 15">Cytoplasmic side</orientation>
    </subcellularLocation>
</comment>
<evidence type="ECO:0000256" key="6">
    <source>
        <dbReference type="ARBA" id="ARBA00022519"/>
    </source>
</evidence>
<dbReference type="GO" id="GO:0005886">
    <property type="term" value="C:plasma membrane"/>
    <property type="evidence" value="ECO:0007669"/>
    <property type="project" value="UniProtKB-SubCell"/>
</dbReference>
<dbReference type="Pfam" id="PF06293">
    <property type="entry name" value="Kdo"/>
    <property type="match status" value="1"/>
</dbReference>
<dbReference type="GO" id="GO:0005524">
    <property type="term" value="F:ATP binding"/>
    <property type="evidence" value="ECO:0007669"/>
    <property type="project" value="UniProtKB-UniRule"/>
</dbReference>
<keyword evidence="7 15" id="KW-0808">Transferase</keyword>
<evidence type="ECO:0000256" key="5">
    <source>
        <dbReference type="ARBA" id="ARBA00022475"/>
    </source>
</evidence>
<dbReference type="SUPFAM" id="SSF56112">
    <property type="entry name" value="Protein kinase-like (PK-like)"/>
    <property type="match status" value="1"/>
</dbReference>
<dbReference type="KEGG" id="ksd:KS2013_266"/>
<dbReference type="InterPro" id="IPR022826">
    <property type="entry name" value="KDO_kinase"/>
</dbReference>
<feature type="active site" evidence="15">
    <location>
        <position position="167"/>
    </location>
</feature>
<evidence type="ECO:0000256" key="3">
    <source>
        <dbReference type="ARBA" id="ARBA00010327"/>
    </source>
</evidence>
<organism evidence="17 18">
    <name type="scientific">Kangiella sediminilitoris</name>
    <dbReference type="NCBI Taxonomy" id="1144748"/>
    <lineage>
        <taxon>Bacteria</taxon>
        <taxon>Pseudomonadati</taxon>
        <taxon>Pseudomonadota</taxon>
        <taxon>Gammaproteobacteria</taxon>
        <taxon>Kangiellales</taxon>
        <taxon>Kangiellaceae</taxon>
        <taxon>Kangiella</taxon>
    </lineage>
</organism>
<dbReference type="NCBIfam" id="NF002475">
    <property type="entry name" value="PRK01723.1"/>
    <property type="match status" value="1"/>
</dbReference>
<dbReference type="GO" id="GO:0009244">
    <property type="term" value="P:lipopolysaccharide core region biosynthetic process"/>
    <property type="evidence" value="ECO:0007669"/>
    <property type="project" value="UniProtKB-UniRule"/>
</dbReference>
<evidence type="ECO:0000256" key="15">
    <source>
        <dbReference type="HAMAP-Rule" id="MF_00521"/>
    </source>
</evidence>
<keyword evidence="9 15" id="KW-0418">Kinase</keyword>
<comment type="function">
    <text evidence="15">Catalyzes the ATP-dependent phosphorylation of the 3-deoxy-D-manno-octulosonic acid (Kdo) residue in Kdo-lipid IV(A) at the 4-OH position.</text>
</comment>
<keyword evidence="18" id="KW-1185">Reference proteome</keyword>
<evidence type="ECO:0000256" key="2">
    <source>
        <dbReference type="ARBA" id="ARBA00004713"/>
    </source>
</evidence>
<dbReference type="EMBL" id="CP012418">
    <property type="protein sequence ID" value="AOE48994.1"/>
    <property type="molecule type" value="Genomic_DNA"/>
</dbReference>
<dbReference type="Proteomes" id="UP000094147">
    <property type="component" value="Chromosome"/>
</dbReference>
<evidence type="ECO:0000256" key="1">
    <source>
        <dbReference type="ARBA" id="ARBA00004515"/>
    </source>
</evidence>
<keyword evidence="12 15" id="KW-0472">Membrane</keyword>
<evidence type="ECO:0000256" key="4">
    <source>
        <dbReference type="ARBA" id="ARBA00011988"/>
    </source>
</evidence>
<comment type="catalytic activity">
    <reaction evidence="14 15">
        <text>an alpha-Kdo-(2-&gt;6)-lipid IVA + ATP = a 4-O-phospho-alpha-Kdo-(2-&gt;6)-lipid IVA + ADP + H(+)</text>
        <dbReference type="Rhea" id="RHEA:74271"/>
        <dbReference type="ChEBI" id="CHEBI:15378"/>
        <dbReference type="ChEBI" id="CHEBI:30616"/>
        <dbReference type="ChEBI" id="CHEBI:176428"/>
        <dbReference type="ChEBI" id="CHEBI:193140"/>
        <dbReference type="ChEBI" id="CHEBI:456216"/>
        <dbReference type="EC" id="2.7.1.166"/>
    </reaction>
</comment>
<sequence length="239" mass="28819">MKIQQIDKNRFMVAVKKYREKVTKDWFDPEQLKKNDEIIGQSVGRNTTYFFEKDGKRFVLRRYYRGGLIAKWVEDSYLFLGLRKTRAFREMKLLKEMRKRNLPVPEPVALMVSRKGLTYRASIIIRLIGNSRDLFHILRERALTEKEWLAVGRLIRNFHNKGVYHADLNIHNILLSRDGEMWLIDFDRGRFVEPNASNLETNLGRLKRSLEKESKKWQEFHWRQPDWELLLKGYHDEHQ</sequence>
<name>A0A1B3B859_9GAMM</name>
<dbReference type="InterPro" id="IPR011009">
    <property type="entry name" value="Kinase-like_dom_sf"/>
</dbReference>
<comment type="similarity">
    <text evidence="3 15">Belongs to the protein kinase superfamily. KdkA/RfaP family.</text>
</comment>
<reference evidence="18" key="1">
    <citation type="submission" date="2015-08" db="EMBL/GenBank/DDBJ databases">
        <authorList>
            <person name="Kim K.M."/>
        </authorList>
    </citation>
    <scope>NUCLEOTIDE SEQUENCE [LARGE SCALE GENOMIC DNA]</scope>
    <source>
        <strain evidence="18">KCTC 23892</strain>
    </source>
</reference>
<dbReference type="GO" id="GO:0004672">
    <property type="term" value="F:protein kinase activity"/>
    <property type="evidence" value="ECO:0007669"/>
    <property type="project" value="InterPro"/>
</dbReference>